<dbReference type="PROSITE" id="PS51352">
    <property type="entry name" value="THIOREDOXIN_2"/>
    <property type="match status" value="1"/>
</dbReference>
<evidence type="ECO:0000259" key="2">
    <source>
        <dbReference type="PROSITE" id="PS51352"/>
    </source>
</evidence>
<reference evidence="3 4" key="1">
    <citation type="submission" date="2012-06" db="EMBL/GenBank/DDBJ databases">
        <title>The complete genome of Ornithobacterium rhinotracheale DSM 15997.</title>
        <authorList>
            <consortium name="US DOE Joint Genome Institute (JGI-PGF)"/>
            <person name="Lucas S."/>
            <person name="Copeland A."/>
            <person name="Lapidus A."/>
            <person name="Goodwin L."/>
            <person name="Pitluck S."/>
            <person name="Peters L."/>
            <person name="Mikhailova N."/>
            <person name="Teshima H."/>
            <person name="Kyrpides N."/>
            <person name="Mavromatis K."/>
            <person name="Pagani I."/>
            <person name="Ivanova N."/>
            <person name="Ovchinnikova G."/>
            <person name="Zeytun A."/>
            <person name="Detter J.C."/>
            <person name="Han C."/>
            <person name="Land M."/>
            <person name="Hauser L."/>
            <person name="Markowitz V."/>
            <person name="Cheng J.-F."/>
            <person name="Hugenholtz P."/>
            <person name="Woyke T."/>
            <person name="Wu D."/>
            <person name="Lang E."/>
            <person name="Kopitz M."/>
            <person name="Brambilla E."/>
            <person name="Klenk H.-P."/>
            <person name="Eisen J.A."/>
        </authorList>
    </citation>
    <scope>NUCLEOTIDE SEQUENCE [LARGE SCALE GENOMIC DNA]</scope>
    <source>
        <strain evidence="4">ATCC 51463 / DSM 15997 / CCUG 23171 / LMG 9086</strain>
    </source>
</reference>
<evidence type="ECO:0000313" key="4">
    <source>
        <dbReference type="Proteomes" id="UP000006051"/>
    </source>
</evidence>
<accession>I3ZZ16</accession>
<evidence type="ECO:0000313" key="3">
    <source>
        <dbReference type="EMBL" id="AFL96950.1"/>
    </source>
</evidence>
<feature type="domain" description="Thioredoxin" evidence="2">
    <location>
        <begin position="6"/>
        <end position="147"/>
    </location>
</feature>
<dbReference type="InterPro" id="IPR004879">
    <property type="entry name" value="Ssp411-like_TRX"/>
</dbReference>
<dbReference type="InterPro" id="IPR036249">
    <property type="entry name" value="Thioredoxin-like_sf"/>
</dbReference>
<dbReference type="Proteomes" id="UP000006051">
    <property type="component" value="Chromosome"/>
</dbReference>
<dbReference type="STRING" id="867902.Ornrh_0752"/>
<dbReference type="EMBL" id="CP003283">
    <property type="protein sequence ID" value="AFL96950.1"/>
    <property type="molecule type" value="Genomic_DNA"/>
</dbReference>
<dbReference type="Gene3D" id="3.40.30.10">
    <property type="entry name" value="Glutaredoxin"/>
    <property type="match status" value="1"/>
</dbReference>
<dbReference type="AlphaFoldDB" id="I3ZZ16"/>
<dbReference type="PATRIC" id="fig|867902.3.peg.732"/>
<dbReference type="KEGG" id="orh:Ornrh_0752"/>
<name>I3ZZ16_ORNRL</name>
<dbReference type="InterPro" id="IPR013766">
    <property type="entry name" value="Thioredoxin_domain"/>
</dbReference>
<gene>
    <name evidence="3" type="ordered locus">Ornrh_0752</name>
</gene>
<dbReference type="Pfam" id="PF03190">
    <property type="entry name" value="Thioredox_DsbH"/>
    <property type="match status" value="1"/>
</dbReference>
<dbReference type="SUPFAM" id="SSF52833">
    <property type="entry name" value="Thioredoxin-like"/>
    <property type="match status" value="1"/>
</dbReference>
<dbReference type="eggNOG" id="COG1331">
    <property type="taxonomic scope" value="Bacteria"/>
</dbReference>
<keyword evidence="4" id="KW-1185">Reference proteome</keyword>
<proteinExistence type="predicted"/>
<protein>
    <submittedName>
        <fullName evidence="3">Thioredoxin domain protein</fullName>
    </submittedName>
</protein>
<feature type="signal peptide" evidence="1">
    <location>
        <begin position="1"/>
        <end position="18"/>
    </location>
</feature>
<keyword evidence="1" id="KW-0732">Signal</keyword>
<evidence type="ECO:0000256" key="1">
    <source>
        <dbReference type="SAM" id="SignalP"/>
    </source>
</evidence>
<dbReference type="RefSeq" id="WP_014790551.1">
    <property type="nucleotide sequence ID" value="NC_018016.1"/>
</dbReference>
<feature type="chain" id="PRO_5003685333" evidence="1">
    <location>
        <begin position="19"/>
        <end position="147"/>
    </location>
</feature>
<dbReference type="GeneID" id="71569047"/>
<dbReference type="HOGENOM" id="CLU_090389_8_0_10"/>
<sequence length="147" mass="16839">MKQLFSLFIILVASLSFAQEIQWKTIEQAEKEMQAHPEKPLYIDVYTDWCGYCRKMDVSTYKNAAVVEKINKDYIPVKFNAEEKKDIKFMGHEFKFVSAGPSGVNTLAYNLLQGQMSYPSVVILTKEGKITNILRGYLTPDEVLSEI</sequence>
<organism evidence="3 4">
    <name type="scientific">Ornithobacterium rhinotracheale (strain ATCC 51463 / DSM 15997 / CCUG 23171 / CIP 104009 / LMG 9086)</name>
    <dbReference type="NCBI Taxonomy" id="867902"/>
    <lineage>
        <taxon>Bacteria</taxon>
        <taxon>Pseudomonadati</taxon>
        <taxon>Bacteroidota</taxon>
        <taxon>Flavobacteriia</taxon>
        <taxon>Flavobacteriales</taxon>
        <taxon>Weeksellaceae</taxon>
        <taxon>Ornithobacterium</taxon>
    </lineage>
</organism>